<keyword evidence="1" id="KW-0456">Lyase</keyword>
<dbReference type="AlphaFoldDB" id="A0A1H8ZIJ4"/>
<dbReference type="InterPro" id="IPR043131">
    <property type="entry name" value="BCAT-like_N"/>
</dbReference>
<evidence type="ECO:0000313" key="2">
    <source>
        <dbReference type="Proteomes" id="UP000199021"/>
    </source>
</evidence>
<keyword evidence="2" id="KW-1185">Reference proteome</keyword>
<dbReference type="Pfam" id="PF01063">
    <property type="entry name" value="Aminotran_4"/>
    <property type="match status" value="1"/>
</dbReference>
<dbReference type="GO" id="GO:0016829">
    <property type="term" value="F:lyase activity"/>
    <property type="evidence" value="ECO:0007669"/>
    <property type="project" value="UniProtKB-KW"/>
</dbReference>
<protein>
    <submittedName>
        <fullName evidence="1">4-amino-4-deoxychorismate lyase</fullName>
    </submittedName>
</protein>
<reference evidence="2" key="1">
    <citation type="submission" date="2016-10" db="EMBL/GenBank/DDBJ databases">
        <authorList>
            <person name="Varghese N."/>
            <person name="Submissions S."/>
        </authorList>
    </citation>
    <scope>NUCLEOTIDE SEQUENCE [LARGE SCALE GENOMIC DNA]</scope>
    <source>
        <strain evidence="2">DSM 24740</strain>
    </source>
</reference>
<name>A0A1H8ZIJ4_9BACT</name>
<organism evidence="1 2">
    <name type="scientific">Neolewinella agarilytica</name>
    <dbReference type="NCBI Taxonomy" id="478744"/>
    <lineage>
        <taxon>Bacteria</taxon>
        <taxon>Pseudomonadati</taxon>
        <taxon>Bacteroidota</taxon>
        <taxon>Saprospiria</taxon>
        <taxon>Saprospirales</taxon>
        <taxon>Lewinellaceae</taxon>
        <taxon>Neolewinella</taxon>
    </lineage>
</organism>
<dbReference type="Gene3D" id="3.30.470.10">
    <property type="match status" value="1"/>
</dbReference>
<dbReference type="STRING" id="478744.SAMN05444359_101335"/>
<dbReference type="Proteomes" id="UP000199021">
    <property type="component" value="Unassembled WGS sequence"/>
</dbReference>
<evidence type="ECO:0000313" key="1">
    <source>
        <dbReference type="EMBL" id="SEP64124.1"/>
    </source>
</evidence>
<dbReference type="InterPro" id="IPR001544">
    <property type="entry name" value="Aminotrans_IV"/>
</dbReference>
<proteinExistence type="predicted"/>
<accession>A0A1H8ZIJ4</accession>
<dbReference type="InterPro" id="IPR043132">
    <property type="entry name" value="BCAT-like_C"/>
</dbReference>
<gene>
    <name evidence="1" type="ORF">SAMN05444359_101335</name>
</gene>
<dbReference type="InterPro" id="IPR036038">
    <property type="entry name" value="Aminotransferase-like"/>
</dbReference>
<dbReference type="InParanoid" id="A0A1H8ZIJ4"/>
<dbReference type="SUPFAM" id="SSF56752">
    <property type="entry name" value="D-aminoacid aminotransferase-like PLP-dependent enzymes"/>
    <property type="match status" value="1"/>
</dbReference>
<sequence length="175" mass="20238">MDRVRRVLFAKSSPIKLEKILGELELPSKGLFKLRIEYSDVVKRQELVPYLIKPVQSIRLVNADKVIYGKKYADRTGIRRCLEKKGDCDDILMTQRGHLTDASYANVALFDGKHWYTPSWPLLRGTRREELLEKGIIRPSVIREKDLDSFQCIRLINAMLPWGEGPTLDISAIRR</sequence>
<dbReference type="Gene3D" id="3.20.10.10">
    <property type="entry name" value="D-amino Acid Aminotransferase, subunit A, domain 2"/>
    <property type="match status" value="1"/>
</dbReference>
<dbReference type="EMBL" id="FOFB01000001">
    <property type="protein sequence ID" value="SEP64124.1"/>
    <property type="molecule type" value="Genomic_DNA"/>
</dbReference>